<comment type="function">
    <text evidence="4">Transfers an acetyl group from acetyl-CoA to L-homoserine, forming acetyl-L-homoserine.</text>
</comment>
<keyword evidence="3 4" id="KW-0012">Acyltransferase</keyword>
<name>A0A6G7K7W1_9LACT</name>
<dbReference type="PANTHER" id="PTHR20919">
    <property type="entry name" value="HOMOSERINE O-SUCCINYLTRANSFERASE"/>
    <property type="match status" value="1"/>
</dbReference>
<evidence type="ECO:0000256" key="1">
    <source>
        <dbReference type="ARBA" id="ARBA00022605"/>
    </source>
</evidence>
<protein>
    <recommendedName>
        <fullName evidence="4">Homoserine O-acetyltransferase</fullName>
        <shortName evidence="4">HAT</shortName>
        <ecNumber evidence="4">2.3.1.31</ecNumber>
    </recommendedName>
    <alternativeName>
        <fullName evidence="4">Homoserine transacetylase</fullName>
        <shortName evidence="4">HTA</shortName>
    </alternativeName>
</protein>
<evidence type="ECO:0000313" key="6">
    <source>
        <dbReference type="EMBL" id="QII81340.1"/>
    </source>
</evidence>
<dbReference type="AlphaFoldDB" id="A0A6G7K7W1"/>
<comment type="caution">
    <text evidence="4">Lacks conserved residue(s) required for the propagation of feature annotation.</text>
</comment>
<evidence type="ECO:0000256" key="2">
    <source>
        <dbReference type="ARBA" id="ARBA00022679"/>
    </source>
</evidence>
<comment type="pathway">
    <text evidence="4">Amino-acid biosynthesis; L-methionine biosynthesis via de novo pathway; O-acetyl-L-homoserine from L-homoserine: step 1/1.</text>
</comment>
<dbReference type="SUPFAM" id="SSF52317">
    <property type="entry name" value="Class I glutamine amidotransferase-like"/>
    <property type="match status" value="1"/>
</dbReference>
<dbReference type="EMBL" id="CP049740">
    <property type="protein sequence ID" value="QII81340.1"/>
    <property type="molecule type" value="Genomic_DNA"/>
</dbReference>
<comment type="catalytic activity">
    <reaction evidence="4">
        <text>L-homoserine + acetyl-CoA = O-acetyl-L-homoserine + CoA</text>
        <dbReference type="Rhea" id="RHEA:13701"/>
        <dbReference type="ChEBI" id="CHEBI:57287"/>
        <dbReference type="ChEBI" id="CHEBI:57288"/>
        <dbReference type="ChEBI" id="CHEBI:57476"/>
        <dbReference type="ChEBI" id="CHEBI:57716"/>
        <dbReference type="EC" id="2.3.1.31"/>
    </reaction>
</comment>
<dbReference type="UniPathway" id="UPA00051">
    <property type="reaction ID" value="UER00074"/>
</dbReference>
<feature type="active site" evidence="4">
    <location>
        <position position="234"/>
    </location>
</feature>
<gene>
    <name evidence="4" type="primary">metAA</name>
    <name evidence="6" type="ORF">G7057_01845</name>
</gene>
<dbReference type="GO" id="GO:0005737">
    <property type="term" value="C:cytoplasm"/>
    <property type="evidence" value="ECO:0007669"/>
    <property type="project" value="UniProtKB-SubCell"/>
</dbReference>
<organism evidence="6 7">
    <name type="scientific">Jeotgalibaca arthritidis</name>
    <dbReference type="NCBI Taxonomy" id="1868794"/>
    <lineage>
        <taxon>Bacteria</taxon>
        <taxon>Bacillati</taxon>
        <taxon>Bacillota</taxon>
        <taxon>Bacilli</taxon>
        <taxon>Lactobacillales</taxon>
        <taxon>Carnobacteriaceae</taxon>
        <taxon>Jeotgalibaca</taxon>
    </lineage>
</organism>
<feature type="binding site" evidence="4">
    <location>
        <position position="189"/>
    </location>
    <ligand>
        <name>substrate</name>
    </ligand>
</feature>
<dbReference type="Gene3D" id="3.40.50.880">
    <property type="match status" value="1"/>
</dbReference>
<evidence type="ECO:0000256" key="3">
    <source>
        <dbReference type="ARBA" id="ARBA00023315"/>
    </source>
</evidence>
<sequence>MTLIVAKGLPAASELAGEGIVFAEDLPRCSSYLKILILNLMPTKTDTERQLLRLLGQSGVTIQVDFIHLTSPESKNVSKEHLSRYYTDFSKIKDKTYDGLIITGAPVEHLPFEDVNYYDELKEILEWSRTHVSQRLFICWAAQFALNQLFKVNKLSLNEKLFGVFDYHINDQNHPYTNGFQATYSVPQSRHTSIAEEDIRKIAELDLLSRHPNFGPDIIATKDKNDLFVFGHLEYESDTLQKEYERDLSKGEAIKQPKNSQVKGTAPHQQAWKNASQLLWSNWIQYIYQMK</sequence>
<dbReference type="KEGG" id="jar:G7057_01845"/>
<comment type="subcellular location">
    <subcellularLocation>
        <location evidence="4">Cytoplasm</location>
    </subcellularLocation>
</comment>
<accession>A0A6G7K7W1</accession>
<dbReference type="InterPro" id="IPR033752">
    <property type="entry name" value="MetA_family"/>
</dbReference>
<dbReference type="InterPro" id="IPR029062">
    <property type="entry name" value="Class_I_gatase-like"/>
</dbReference>
<dbReference type="HAMAP" id="MF_00295">
    <property type="entry name" value="MetA_acyltransf"/>
    <property type="match status" value="1"/>
</dbReference>
<dbReference type="GO" id="GO:0008899">
    <property type="term" value="F:homoserine O-succinyltransferase activity"/>
    <property type="evidence" value="ECO:0007669"/>
    <property type="project" value="UniProtKB-UniRule"/>
</dbReference>
<keyword evidence="7" id="KW-1185">Reference proteome</keyword>
<keyword evidence="1 4" id="KW-0028">Amino-acid biosynthesis</keyword>
<evidence type="ECO:0000256" key="5">
    <source>
        <dbReference type="PIRSR" id="PIRSR000450-1"/>
    </source>
</evidence>
<keyword evidence="2 4" id="KW-0808">Transferase</keyword>
<feature type="binding site" evidence="4">
    <location>
        <position position="160"/>
    </location>
    <ligand>
        <name>substrate</name>
    </ligand>
</feature>
<feature type="active site" description="Acyl-thioester intermediate" evidence="4 5">
    <location>
        <position position="139"/>
    </location>
</feature>
<dbReference type="CDD" id="cd03131">
    <property type="entry name" value="GATase1_HTS"/>
    <property type="match status" value="1"/>
</dbReference>
<evidence type="ECO:0000256" key="4">
    <source>
        <dbReference type="HAMAP-Rule" id="MF_00295"/>
    </source>
</evidence>
<comment type="similarity">
    <text evidence="4">Belongs to the MetA family.</text>
</comment>
<evidence type="ECO:0000313" key="7">
    <source>
        <dbReference type="Proteomes" id="UP000501451"/>
    </source>
</evidence>
<proteinExistence type="inferred from homology"/>
<feature type="binding site" evidence="4">
    <location>
        <position position="246"/>
    </location>
    <ligand>
        <name>substrate</name>
    </ligand>
</feature>
<dbReference type="GO" id="GO:0009086">
    <property type="term" value="P:methionine biosynthetic process"/>
    <property type="evidence" value="ECO:0007669"/>
    <property type="project" value="UniProtKB-UniRule"/>
</dbReference>
<dbReference type="PIRSF" id="PIRSF000450">
    <property type="entry name" value="H_ser_succinyltr"/>
    <property type="match status" value="1"/>
</dbReference>
<keyword evidence="4" id="KW-0486">Methionine biosynthesis</keyword>
<feature type="site" description="Important for acyl-CoA specificity" evidence="4">
    <location>
        <position position="108"/>
    </location>
</feature>
<feature type="site" description="Important for substrate specificity" evidence="4">
    <location>
        <position position="189"/>
    </location>
</feature>
<dbReference type="PANTHER" id="PTHR20919:SF0">
    <property type="entry name" value="HOMOSERINE O-SUCCINYLTRANSFERASE"/>
    <property type="match status" value="1"/>
</dbReference>
<reference evidence="6 7" key="1">
    <citation type="journal article" date="2017" name="Int. J. Syst. Evol. Microbiol.">
        <title>Jeotgalibaca porci sp. nov. and Jeotgalibaca arthritidis sp. nov., isolated from pigs, and emended description of the genus Jeotgalibaca.</title>
        <authorList>
            <person name="Zamora L."/>
            <person name="Perez-Sancho M."/>
            <person name="Dominguez L."/>
            <person name="Fernandez-Garayzabal J.F."/>
            <person name="Vela A.I."/>
        </authorList>
    </citation>
    <scope>NUCLEOTIDE SEQUENCE [LARGE SCALE GENOMIC DNA]</scope>
    <source>
        <strain evidence="6 7">CECT 9157</strain>
    </source>
</reference>
<dbReference type="RefSeq" id="WP_166160883.1">
    <property type="nucleotide sequence ID" value="NZ_CP049740.1"/>
</dbReference>
<dbReference type="GO" id="GO:0004414">
    <property type="term" value="F:homoserine O-acetyltransferase activity"/>
    <property type="evidence" value="ECO:0007669"/>
    <property type="project" value="UniProtKB-EC"/>
</dbReference>
<dbReference type="EC" id="2.3.1.31" evidence="4"/>
<dbReference type="Pfam" id="PF04204">
    <property type="entry name" value="HTS"/>
    <property type="match status" value="1"/>
</dbReference>
<dbReference type="Proteomes" id="UP000501451">
    <property type="component" value="Chromosome"/>
</dbReference>
<keyword evidence="4" id="KW-0963">Cytoplasm</keyword>
<feature type="active site" description="Proton acceptor" evidence="4">
    <location>
        <position position="232"/>
    </location>
</feature>